<gene>
    <name evidence="2" type="ORF">SPIL2461_LOCUS20428</name>
</gene>
<dbReference type="GO" id="GO:0097729">
    <property type="term" value="C:9+2 motile cilium"/>
    <property type="evidence" value="ECO:0007669"/>
    <property type="project" value="TreeGrafter"/>
</dbReference>
<dbReference type="Pfam" id="PF12777">
    <property type="entry name" value="MT"/>
    <property type="match status" value="1"/>
</dbReference>
<dbReference type="InterPro" id="IPR011989">
    <property type="entry name" value="ARM-like"/>
</dbReference>
<dbReference type="GO" id="GO:0008569">
    <property type="term" value="F:minus-end-directed microtubule motor activity"/>
    <property type="evidence" value="ECO:0007669"/>
    <property type="project" value="TreeGrafter"/>
</dbReference>
<dbReference type="GO" id="GO:0051959">
    <property type="term" value="F:dynein light intermediate chain binding"/>
    <property type="evidence" value="ECO:0007669"/>
    <property type="project" value="InterPro"/>
</dbReference>
<reference evidence="2" key="1">
    <citation type="submission" date="2021-02" db="EMBL/GenBank/DDBJ databases">
        <authorList>
            <person name="Dougan E. K."/>
            <person name="Rhodes N."/>
            <person name="Thang M."/>
            <person name="Chan C."/>
        </authorList>
    </citation>
    <scope>NUCLEOTIDE SEQUENCE</scope>
</reference>
<sequence>MDALTVTVRKLTGETAECQANLSSSVDAFKHKIAEKVCVPAICQRLTVHDVDETFAAVLLEQTMPYLLQRIAKPIEDVSRSDVAEVKAFMNPPRMMLPCLHVVLLLIGSSKLIGAKRDSDGVPTPISWDQCKFMMRDVKSFLTALQNWPTEVLNGNVSESQVRRAEELIEQSQHFEPRDLARVSLLASRLCEWVLGALKFYRMDAPRLTQQRAPGASGSMELENLAPLSVYCQDTSDFQLSLVADLEPVWYALKERQKEVMAIQALGVMGSKCPERALRELAAKLMADGQTVREAALRAIQNAWAADVEALSLLLDALPMPHQQPSSNEDRIIQALNAGSSETRSAALVHFGSMQECGDTSHVINRVVEAMFQADEWDPPLSQACIIDALAIASKQDYHAAISGIAKHLQSSRPWWMNARAAAAAAKVAHQEEETITSAMRELLQYLDGEHLVVVAVALSQVSPSSYTQAVEALCQEMRRNRHINRLETVNALAVVARDSDQCVIHELSAYLLHAKRVMEKDGTPPVMAALQALKRIAEPNQIEQARIGVLTALATKAAATGGKEYIQKLLTLAKEQGAPSQAVLAALASGFRNHNGSIREACKAVFGKLCQRGDETAIGVLLGTIRDDVYAWSRCAAIDMLPKVIDDPRAEVAEVTACLLELCREADVGIKSAALCALRHCASPAETTSAVLRSCLQDTDESVRLAALKGLAALEQKQDLLIDLLLQGAKDEASFVTMTAVELLVKVQCSGREEEICQRIAGLLQHGNSQVREAAASALGNMSGDARIHALSALKQKSTWAETDKAVLKARDASLQLLSQDG</sequence>
<organism evidence="2 3">
    <name type="scientific">Symbiodinium pilosum</name>
    <name type="common">Dinoflagellate</name>
    <dbReference type="NCBI Taxonomy" id="2952"/>
    <lineage>
        <taxon>Eukaryota</taxon>
        <taxon>Sar</taxon>
        <taxon>Alveolata</taxon>
        <taxon>Dinophyceae</taxon>
        <taxon>Suessiales</taxon>
        <taxon>Symbiodiniaceae</taxon>
        <taxon>Symbiodinium</taxon>
    </lineage>
</organism>
<proteinExistence type="predicted"/>
<dbReference type="InterPro" id="IPR029071">
    <property type="entry name" value="Ubiquitin-like_domsf"/>
</dbReference>
<feature type="domain" description="Dynein heavy chain coiled coil stalk" evidence="1">
    <location>
        <begin position="74"/>
        <end position="203"/>
    </location>
</feature>
<keyword evidence="3" id="KW-1185">Reference proteome</keyword>
<dbReference type="GO" id="GO:0060294">
    <property type="term" value="P:cilium movement involved in cell motility"/>
    <property type="evidence" value="ECO:0007669"/>
    <property type="project" value="TreeGrafter"/>
</dbReference>
<evidence type="ECO:0000313" key="2">
    <source>
        <dbReference type="EMBL" id="CAE7718291.1"/>
    </source>
</evidence>
<name>A0A812XDA4_SYMPI</name>
<dbReference type="GO" id="GO:0030286">
    <property type="term" value="C:dynein complex"/>
    <property type="evidence" value="ECO:0007669"/>
    <property type="project" value="InterPro"/>
</dbReference>
<comment type="caution">
    <text evidence="2">The sequence shown here is derived from an EMBL/GenBank/DDBJ whole genome shotgun (WGS) entry which is preliminary data.</text>
</comment>
<dbReference type="CDD" id="cd17039">
    <property type="entry name" value="Ubl_ubiquitin_like"/>
    <property type="match status" value="1"/>
</dbReference>
<evidence type="ECO:0000259" key="1">
    <source>
        <dbReference type="Pfam" id="PF12777"/>
    </source>
</evidence>
<accession>A0A812XDA4</accession>
<dbReference type="Proteomes" id="UP000649617">
    <property type="component" value="Unassembled WGS sequence"/>
</dbReference>
<dbReference type="GO" id="GO:0045505">
    <property type="term" value="F:dynein intermediate chain binding"/>
    <property type="evidence" value="ECO:0007669"/>
    <property type="project" value="InterPro"/>
</dbReference>
<evidence type="ECO:0000313" key="3">
    <source>
        <dbReference type="Proteomes" id="UP000649617"/>
    </source>
</evidence>
<dbReference type="OrthoDB" id="415373at2759"/>
<dbReference type="InterPro" id="IPR024743">
    <property type="entry name" value="Dynein_HC_stalk"/>
</dbReference>
<dbReference type="Gene3D" id="1.25.10.10">
    <property type="entry name" value="Leucine-rich Repeat Variant"/>
    <property type="match status" value="3"/>
</dbReference>
<dbReference type="InterPro" id="IPR016024">
    <property type="entry name" value="ARM-type_fold"/>
</dbReference>
<dbReference type="InterPro" id="IPR026983">
    <property type="entry name" value="DHC"/>
</dbReference>
<dbReference type="SUPFAM" id="SSF54236">
    <property type="entry name" value="Ubiquitin-like"/>
    <property type="match status" value="1"/>
</dbReference>
<dbReference type="PANTHER" id="PTHR10676">
    <property type="entry name" value="DYNEIN HEAVY CHAIN FAMILY PROTEIN"/>
    <property type="match status" value="1"/>
</dbReference>
<protein>
    <recommendedName>
        <fullName evidence="1">Dynein heavy chain coiled coil stalk domain-containing protein</fullName>
    </recommendedName>
</protein>
<dbReference type="SMART" id="SM00567">
    <property type="entry name" value="EZ_HEAT"/>
    <property type="match status" value="5"/>
</dbReference>
<dbReference type="EMBL" id="CAJNIZ010045371">
    <property type="protein sequence ID" value="CAE7718291.1"/>
    <property type="molecule type" value="Genomic_DNA"/>
</dbReference>
<dbReference type="AlphaFoldDB" id="A0A812XDA4"/>
<dbReference type="Gene3D" id="1.20.920.60">
    <property type="match status" value="1"/>
</dbReference>
<dbReference type="InterPro" id="IPR004155">
    <property type="entry name" value="PBS_lyase_HEAT"/>
</dbReference>
<dbReference type="SUPFAM" id="SSF48371">
    <property type="entry name" value="ARM repeat"/>
    <property type="match status" value="1"/>
</dbReference>